<dbReference type="SUPFAM" id="SSF51316">
    <property type="entry name" value="Mss4-like"/>
    <property type="match status" value="1"/>
</dbReference>
<protein>
    <submittedName>
        <fullName evidence="7">Acyl-CoA N-acyltransferase</fullName>
    </submittedName>
</protein>
<keyword evidence="5 7" id="KW-0012">Acyltransferase</keyword>
<keyword evidence="1" id="KW-0813">Transport</keyword>
<dbReference type="Pfam" id="PF13673">
    <property type="entry name" value="Acetyltransf_10"/>
    <property type="match status" value="1"/>
</dbReference>
<evidence type="ECO:0000256" key="4">
    <source>
        <dbReference type="ARBA" id="ARBA00022927"/>
    </source>
</evidence>
<accession>A0A4Y7SU87</accession>
<reference evidence="7 8" key="1">
    <citation type="journal article" date="2019" name="Nat. Ecol. Evol.">
        <title>Megaphylogeny resolves global patterns of mushroom evolution.</title>
        <authorList>
            <person name="Varga T."/>
            <person name="Krizsan K."/>
            <person name="Foldi C."/>
            <person name="Dima B."/>
            <person name="Sanchez-Garcia M."/>
            <person name="Sanchez-Ramirez S."/>
            <person name="Szollosi G.J."/>
            <person name="Szarkandi J.G."/>
            <person name="Papp V."/>
            <person name="Albert L."/>
            <person name="Andreopoulos W."/>
            <person name="Angelini C."/>
            <person name="Antonin V."/>
            <person name="Barry K.W."/>
            <person name="Bougher N.L."/>
            <person name="Buchanan P."/>
            <person name="Buyck B."/>
            <person name="Bense V."/>
            <person name="Catcheside P."/>
            <person name="Chovatia M."/>
            <person name="Cooper J."/>
            <person name="Damon W."/>
            <person name="Desjardin D."/>
            <person name="Finy P."/>
            <person name="Geml J."/>
            <person name="Haridas S."/>
            <person name="Hughes K."/>
            <person name="Justo A."/>
            <person name="Karasinski D."/>
            <person name="Kautmanova I."/>
            <person name="Kiss B."/>
            <person name="Kocsube S."/>
            <person name="Kotiranta H."/>
            <person name="LaButti K.M."/>
            <person name="Lechner B.E."/>
            <person name="Liimatainen K."/>
            <person name="Lipzen A."/>
            <person name="Lukacs Z."/>
            <person name="Mihaltcheva S."/>
            <person name="Morgado L.N."/>
            <person name="Niskanen T."/>
            <person name="Noordeloos M.E."/>
            <person name="Ohm R.A."/>
            <person name="Ortiz-Santana B."/>
            <person name="Ovrebo C."/>
            <person name="Racz N."/>
            <person name="Riley R."/>
            <person name="Savchenko A."/>
            <person name="Shiryaev A."/>
            <person name="Soop K."/>
            <person name="Spirin V."/>
            <person name="Szebenyi C."/>
            <person name="Tomsovsky M."/>
            <person name="Tulloss R.E."/>
            <person name="Uehling J."/>
            <person name="Grigoriev I.V."/>
            <person name="Vagvolgyi C."/>
            <person name="Papp T."/>
            <person name="Martin F.M."/>
            <person name="Miettinen O."/>
            <person name="Hibbett D.S."/>
            <person name="Nagy L.G."/>
        </authorList>
    </citation>
    <scope>NUCLEOTIDE SEQUENCE [LARGE SCALE GENOMIC DNA]</scope>
    <source>
        <strain evidence="7 8">FP101781</strain>
    </source>
</reference>
<dbReference type="InterPro" id="IPR016181">
    <property type="entry name" value="Acyl_CoA_acyltransferase"/>
</dbReference>
<evidence type="ECO:0000256" key="1">
    <source>
        <dbReference type="ARBA" id="ARBA00022448"/>
    </source>
</evidence>
<dbReference type="InterPro" id="IPR011057">
    <property type="entry name" value="Mss4-like_sf"/>
</dbReference>
<evidence type="ECO:0000313" key="8">
    <source>
        <dbReference type="Proteomes" id="UP000298030"/>
    </source>
</evidence>
<keyword evidence="8" id="KW-1185">Reference proteome</keyword>
<organism evidence="7 8">
    <name type="scientific">Coprinellus micaceus</name>
    <name type="common">Glistening ink-cap mushroom</name>
    <name type="synonym">Coprinus micaceus</name>
    <dbReference type="NCBI Taxonomy" id="71717"/>
    <lineage>
        <taxon>Eukaryota</taxon>
        <taxon>Fungi</taxon>
        <taxon>Dikarya</taxon>
        <taxon>Basidiomycota</taxon>
        <taxon>Agaricomycotina</taxon>
        <taxon>Agaricomycetes</taxon>
        <taxon>Agaricomycetidae</taxon>
        <taxon>Agaricales</taxon>
        <taxon>Agaricineae</taxon>
        <taxon>Psathyrellaceae</taxon>
        <taxon>Coprinellus</taxon>
    </lineage>
</organism>
<evidence type="ECO:0000256" key="5">
    <source>
        <dbReference type="ARBA" id="ARBA00023315"/>
    </source>
</evidence>
<dbReference type="PANTHER" id="PTHR10908">
    <property type="entry name" value="SEROTONIN N-ACETYLTRANSFERASE"/>
    <property type="match status" value="1"/>
</dbReference>
<dbReference type="SUPFAM" id="SSF55729">
    <property type="entry name" value="Acyl-CoA N-acyltransferases (Nat)"/>
    <property type="match status" value="1"/>
</dbReference>
<keyword evidence="3 7" id="KW-0808">Transferase</keyword>
<dbReference type="Pfam" id="PF04421">
    <property type="entry name" value="Mss4"/>
    <property type="match status" value="1"/>
</dbReference>
<dbReference type="InterPro" id="IPR000182">
    <property type="entry name" value="GNAT_dom"/>
</dbReference>
<gene>
    <name evidence="7" type="ORF">FA13DRAFT_1188599</name>
</gene>
<evidence type="ECO:0000313" key="7">
    <source>
        <dbReference type="EMBL" id="TEB25164.1"/>
    </source>
</evidence>
<keyword evidence="4" id="KW-0653">Protein transport</keyword>
<dbReference type="OrthoDB" id="30840at2759"/>
<dbReference type="GO" id="GO:0005737">
    <property type="term" value="C:cytoplasm"/>
    <property type="evidence" value="ECO:0007669"/>
    <property type="project" value="TreeGrafter"/>
</dbReference>
<evidence type="ECO:0000259" key="6">
    <source>
        <dbReference type="PROSITE" id="PS51186"/>
    </source>
</evidence>
<evidence type="ECO:0000256" key="3">
    <source>
        <dbReference type="ARBA" id="ARBA00022679"/>
    </source>
</evidence>
<dbReference type="PROSITE" id="PS51186">
    <property type="entry name" value="GNAT"/>
    <property type="match status" value="1"/>
</dbReference>
<dbReference type="Gene3D" id="2.170.150.10">
    <property type="entry name" value="Metal Binding Protein, Guanine Nucleotide Exchange Factor, Chain A"/>
    <property type="match status" value="1"/>
</dbReference>
<dbReference type="PROSITE" id="PS51796">
    <property type="entry name" value="MSS4"/>
    <property type="match status" value="1"/>
</dbReference>
<comment type="caution">
    <text evidence="7">The sequence shown here is derived from an EMBL/GenBank/DDBJ whole genome shotgun (WGS) entry which is preliminary data.</text>
</comment>
<dbReference type="GO" id="GO:0015031">
    <property type="term" value="P:protein transport"/>
    <property type="evidence" value="ECO:0007669"/>
    <property type="project" value="UniProtKB-KW"/>
</dbReference>
<keyword evidence="2" id="KW-0344">Guanine-nucleotide releasing factor</keyword>
<feature type="domain" description="N-acetyltransferase" evidence="6">
    <location>
        <begin position="6"/>
        <end position="171"/>
    </location>
</feature>
<dbReference type="STRING" id="71717.A0A4Y7SU87"/>
<dbReference type="CDD" id="cd04301">
    <property type="entry name" value="NAT_SF"/>
    <property type="match status" value="1"/>
</dbReference>
<dbReference type="Gene3D" id="3.40.630.30">
    <property type="match status" value="1"/>
</dbReference>
<dbReference type="InterPro" id="IPR007515">
    <property type="entry name" value="Mss4"/>
</dbReference>
<dbReference type="AlphaFoldDB" id="A0A4Y7SU87"/>
<dbReference type="InterPro" id="IPR051635">
    <property type="entry name" value="SNAT-like"/>
</dbReference>
<dbReference type="Proteomes" id="UP000298030">
    <property type="component" value="Unassembled WGS sequence"/>
</dbReference>
<name>A0A4Y7SU87_COPMI</name>
<dbReference type="InterPro" id="IPR011323">
    <property type="entry name" value="Mss4/transl-control_tumour"/>
</dbReference>
<dbReference type="GO" id="GO:0004059">
    <property type="term" value="F:aralkylamine N-acetyltransferase activity"/>
    <property type="evidence" value="ECO:0007669"/>
    <property type="project" value="TreeGrafter"/>
</dbReference>
<evidence type="ECO:0000256" key="2">
    <source>
        <dbReference type="ARBA" id="ARBA00022658"/>
    </source>
</evidence>
<dbReference type="EMBL" id="QPFP01000059">
    <property type="protein sequence ID" value="TEB25164.1"/>
    <property type="molecule type" value="Genomic_DNA"/>
</dbReference>
<proteinExistence type="predicted"/>
<dbReference type="PANTHER" id="PTHR10908:SF0">
    <property type="entry name" value="SEROTONIN N-ACETYLTRANSFERASE"/>
    <property type="match status" value="1"/>
</dbReference>
<sequence>MAGVQLIFDYLKPEEIEAAVEIETEGYPADEAGSLESFSFRQKNAPTLFLGAYIADSPRKLTGYICSTLSNAERLTHESMSNHIPDSSSVCIHSVCVAKPYRRQGIALRLLREYLERLTKARDAGAPYERVLLIAHEELRVLYEKAGFTWLGESSVHHGSRAWYEMRYDVPSSQPQIPAGVLQTLLAASSEKHTPRLVSDGENDLNDLVEKNDAIGSSVNRYDLLCPRGCRSIILKKGCAQWTERTSVSMEPEDFKHTLLPPLPPPPETAQWWLVRPSPMAFENIGFTRPSGMLSTGSLFPSLSFGMANERVIGKRLKLLTCAECDLGPLGWCEEGGSEFWLATSRVGYKNT</sequence>
<dbReference type="GO" id="GO:0007264">
    <property type="term" value="P:small GTPase-mediated signal transduction"/>
    <property type="evidence" value="ECO:0007669"/>
    <property type="project" value="InterPro"/>
</dbReference>
<dbReference type="GO" id="GO:0005085">
    <property type="term" value="F:guanyl-nucleotide exchange factor activity"/>
    <property type="evidence" value="ECO:0007669"/>
    <property type="project" value="UniProtKB-KW"/>
</dbReference>